<protein>
    <submittedName>
        <fullName evidence="1">Uncharacterized protein</fullName>
    </submittedName>
</protein>
<dbReference type="InterPro" id="IPR008875">
    <property type="entry name" value="TraX"/>
</dbReference>
<dbReference type="GeneID" id="62696990"/>
<evidence type="ECO:0000313" key="1">
    <source>
        <dbReference type="EMBL" id="QBF75391.1"/>
    </source>
</evidence>
<dbReference type="HOGENOM" id="CLU_074054_0_0_9"/>
<dbReference type="Proteomes" id="UP000289664">
    <property type="component" value="Chromosome"/>
</dbReference>
<keyword evidence="2" id="KW-1185">Reference proteome</keyword>
<dbReference type="KEGG" id="csci:HDCHBGLK_02800"/>
<dbReference type="RefSeq" id="WP_004606306.1">
    <property type="nucleotide sequence ID" value="NZ_CP036170.1"/>
</dbReference>
<dbReference type="EMBL" id="CP036170">
    <property type="protein sequence ID" value="QBF75391.1"/>
    <property type="molecule type" value="Genomic_DNA"/>
</dbReference>
<reference evidence="1 2" key="1">
    <citation type="journal article" date="2019" name="Appl. Environ. Microbiol.">
        <title>Clostridium scindens ATCC 35704: integration of nutritional requirements, the complete genome sequence, and global transcriptional responses to bile acids.</title>
        <authorList>
            <person name="Devendran S."/>
            <person name="Shrestha R."/>
            <person name="Alves J.M.P."/>
            <person name="Wolf P.G."/>
            <person name="Ly L."/>
            <person name="Hernandez A.G."/>
            <person name="Mendez-Garcia C."/>
            <person name="Inboden A."/>
            <person name="Wiley J."/>
            <person name="Paul O."/>
            <person name="Allen A."/>
            <person name="Springer E."/>
            <person name="Wright C.L."/>
            <person name="Fields C.J."/>
            <person name="Daniel S.L."/>
            <person name="Ridlon J.M."/>
        </authorList>
    </citation>
    <scope>NUCLEOTIDE SEQUENCE [LARGE SCALE GENOMIC DNA]</scope>
    <source>
        <strain evidence="1 2">ATCC 35704</strain>
    </source>
</reference>
<dbReference type="STRING" id="411468.CLOSCI_00757"/>
<dbReference type="eggNOG" id="ENOG5031QMC">
    <property type="taxonomic scope" value="Bacteria"/>
</dbReference>
<name>B0NBD6_CLOS5</name>
<dbReference type="AlphaFoldDB" id="B0NBD6"/>
<proteinExistence type="predicted"/>
<accession>B0NBD6</accession>
<organism evidence="1 2">
    <name type="scientific">Clostridium scindens (strain ATCC 35704 / DSM 5676 / VPI 13733 / 19)</name>
    <dbReference type="NCBI Taxonomy" id="411468"/>
    <lineage>
        <taxon>Bacteria</taxon>
        <taxon>Bacillati</taxon>
        <taxon>Bacillota</taxon>
        <taxon>Clostridia</taxon>
        <taxon>Lachnospirales</taxon>
        <taxon>Lachnospiraceae</taxon>
    </lineage>
</organism>
<gene>
    <name evidence="1" type="ORF">HDCHBGLK_02800</name>
</gene>
<sequence>MANSTEGMNWKAGITSYQLKWIAIVTMVIDHMGAILYPTEMVFRYIGRISFPIFCFLLVEGFCHTHDIFGYMARLGAFALMSEIPYDLAFNGEVLEFTHQNVFFTLLLGVILMYVLEKGGEWPQKAVEVLLVMWMAVFFHTDYGYRGILLIFIFYQLRRFRWAKLGCGAAWNLIWNRSIQGYGAFAMIPIALYNGSRGKKMKYFFYIFYPAHLLILFVISRYIG</sequence>
<evidence type="ECO:0000313" key="2">
    <source>
        <dbReference type="Proteomes" id="UP000289664"/>
    </source>
</evidence>
<dbReference type="Pfam" id="PF05857">
    <property type="entry name" value="TraX"/>
    <property type="match status" value="1"/>
</dbReference>